<dbReference type="NCBIfam" id="TIGR03951">
    <property type="entry name" value="Fe_III_red_FhuF"/>
    <property type="match status" value="1"/>
</dbReference>
<feature type="region of interest" description="Disordered" evidence="1">
    <location>
        <begin position="253"/>
        <end position="276"/>
    </location>
</feature>
<protein>
    <submittedName>
        <fullName evidence="4">Siderophore-iron reductase FhuF</fullName>
    </submittedName>
</protein>
<evidence type="ECO:0000313" key="5">
    <source>
        <dbReference type="Proteomes" id="UP001242732"/>
    </source>
</evidence>
<evidence type="ECO:0000313" key="4">
    <source>
        <dbReference type="EMBL" id="WIY50068.1"/>
    </source>
</evidence>
<evidence type="ECO:0000259" key="3">
    <source>
        <dbReference type="Pfam" id="PF11575"/>
    </source>
</evidence>
<dbReference type="InterPro" id="IPR022770">
    <property type="entry name" value="IucA/IucC-like_C"/>
</dbReference>
<dbReference type="InterPro" id="IPR008090">
    <property type="entry name" value="Fe_iron_reduct"/>
</dbReference>
<proteinExistence type="predicted"/>
<dbReference type="GeneID" id="79791385"/>
<name>A0ABY9ATB2_PARCI</name>
<dbReference type="Pfam" id="PF11575">
    <property type="entry name" value="FhuF_C"/>
    <property type="match status" value="1"/>
</dbReference>
<gene>
    <name evidence="4" type="primary">fhuF</name>
    <name evidence="4" type="ORF">QRO08_05695</name>
</gene>
<organism evidence="4 5">
    <name type="scientific">Paracidovorax citrulli</name>
    <name type="common">Acidovorax citrulli</name>
    <dbReference type="NCBI Taxonomy" id="80869"/>
    <lineage>
        <taxon>Bacteria</taxon>
        <taxon>Pseudomonadati</taxon>
        <taxon>Pseudomonadota</taxon>
        <taxon>Betaproteobacteria</taxon>
        <taxon>Burkholderiales</taxon>
        <taxon>Comamonadaceae</taxon>
        <taxon>Paracidovorax</taxon>
    </lineage>
</organism>
<feature type="domain" description="Aerobactin siderophore biosynthesis IucA/IucC-like C-terminal" evidence="2">
    <location>
        <begin position="68"/>
        <end position="216"/>
    </location>
</feature>
<evidence type="ECO:0000259" key="2">
    <source>
        <dbReference type="Pfam" id="PF06276"/>
    </source>
</evidence>
<evidence type="ECO:0000256" key="1">
    <source>
        <dbReference type="SAM" id="MobiDB-lite"/>
    </source>
</evidence>
<keyword evidence="5" id="KW-1185">Reference proteome</keyword>
<dbReference type="Proteomes" id="UP001242732">
    <property type="component" value="Chromosome"/>
</dbReference>
<dbReference type="RefSeq" id="WP_011796766.1">
    <property type="nucleotide sequence ID" value="NZ_CP023687.1"/>
</dbReference>
<feature type="compositionally biased region" description="Low complexity" evidence="1">
    <location>
        <begin position="263"/>
        <end position="276"/>
    </location>
</feature>
<reference evidence="4 5" key="1">
    <citation type="submission" date="2023-06" db="EMBL/GenBank/DDBJ databases">
        <authorList>
            <person name="Ham H."/>
            <person name="Park D.S."/>
        </authorList>
    </citation>
    <scope>NUCLEOTIDE SEQUENCE [LARGE SCALE GENOMIC DNA]</scope>
    <source>
        <strain evidence="4 5">KACC 17005</strain>
    </source>
</reference>
<sequence length="276" mass="29010">MIDVLRPLFPGALAPLAQRLHAGPAPGGAWPGARLLEPPQLEALLRRYAAAVWGLQGPAAKDLRAAASAWVLDTLGVLVPPVAAAASVLGHVFPVDLEGLCLDLAADGRVRGIYLGGIGTALPGAPAAQRYAPLVWQHWAPLFAALEQVARVPQKVLWSNAARHLEAVLEQAVRLAPQQPAIAQDAADLLQAPLWPDDGGPRANPLCRPRRVVAMATAQGTESVALHRECCLYYRLPGEGYCGRCPLDPRHRAPPAGRRPDACADAPDAAQPAGPG</sequence>
<feature type="domain" description="Ferric siderophore reductase C-terminal" evidence="3">
    <location>
        <begin position="230"/>
        <end position="247"/>
    </location>
</feature>
<dbReference type="InterPro" id="IPR024726">
    <property type="entry name" value="FhuF_C"/>
</dbReference>
<dbReference type="Pfam" id="PF06276">
    <property type="entry name" value="FhuF"/>
    <property type="match status" value="1"/>
</dbReference>
<dbReference type="EMBL" id="CP127363">
    <property type="protein sequence ID" value="WIY50068.1"/>
    <property type="molecule type" value="Genomic_DNA"/>
</dbReference>
<accession>A0ABY9ATB2</accession>